<protein>
    <submittedName>
        <fullName evidence="5">Putative ABC transport system ATP-binding protein</fullName>
    </submittedName>
</protein>
<gene>
    <name evidence="5" type="ORF">SAMN04487884_12451</name>
</gene>
<dbReference type="PROSITE" id="PS50893">
    <property type="entry name" value="ABC_TRANSPORTER_2"/>
    <property type="match status" value="1"/>
</dbReference>
<evidence type="ECO:0000256" key="3">
    <source>
        <dbReference type="ARBA" id="ARBA00022840"/>
    </source>
</evidence>
<dbReference type="PANTHER" id="PTHR24220">
    <property type="entry name" value="IMPORT ATP-BINDING PROTEIN"/>
    <property type="match status" value="1"/>
</dbReference>
<dbReference type="GO" id="GO:0022857">
    <property type="term" value="F:transmembrane transporter activity"/>
    <property type="evidence" value="ECO:0007669"/>
    <property type="project" value="TreeGrafter"/>
</dbReference>
<evidence type="ECO:0000313" key="6">
    <source>
        <dbReference type="Proteomes" id="UP000182584"/>
    </source>
</evidence>
<keyword evidence="3 5" id="KW-0067">ATP-binding</keyword>
<evidence type="ECO:0000256" key="1">
    <source>
        <dbReference type="ARBA" id="ARBA00022448"/>
    </source>
</evidence>
<dbReference type="InterPro" id="IPR003593">
    <property type="entry name" value="AAA+_ATPase"/>
</dbReference>
<dbReference type="EMBL" id="FOGJ01000024">
    <property type="protein sequence ID" value="SES23599.1"/>
    <property type="molecule type" value="Genomic_DNA"/>
</dbReference>
<evidence type="ECO:0000313" key="5">
    <source>
        <dbReference type="EMBL" id="SES23599.1"/>
    </source>
</evidence>
<dbReference type="AlphaFoldDB" id="A0A1H9VPU6"/>
<reference evidence="5 6" key="1">
    <citation type="submission" date="2016-10" db="EMBL/GenBank/DDBJ databases">
        <authorList>
            <person name="de Groot N.N."/>
        </authorList>
    </citation>
    <scope>NUCLEOTIDE SEQUENCE [LARGE SCALE GENOMIC DNA]</scope>
    <source>
        <strain evidence="5 6">AR40</strain>
    </source>
</reference>
<dbReference type="InterPro" id="IPR015854">
    <property type="entry name" value="ABC_transpr_LolD-like"/>
</dbReference>
<proteinExistence type="predicted"/>
<accession>A0A1H9VPU6</accession>
<dbReference type="PANTHER" id="PTHR24220:SF86">
    <property type="entry name" value="ABC TRANSPORTER ABCH.1"/>
    <property type="match status" value="1"/>
</dbReference>
<dbReference type="SUPFAM" id="SSF52540">
    <property type="entry name" value="P-loop containing nucleoside triphosphate hydrolases"/>
    <property type="match status" value="1"/>
</dbReference>
<organism evidence="5 6">
    <name type="scientific">Butyrivibrio fibrisolvens</name>
    <dbReference type="NCBI Taxonomy" id="831"/>
    <lineage>
        <taxon>Bacteria</taxon>
        <taxon>Bacillati</taxon>
        <taxon>Bacillota</taxon>
        <taxon>Clostridia</taxon>
        <taxon>Lachnospirales</taxon>
        <taxon>Lachnospiraceae</taxon>
        <taxon>Butyrivibrio</taxon>
    </lineage>
</organism>
<feature type="domain" description="ABC transporter" evidence="4">
    <location>
        <begin position="3"/>
        <end position="249"/>
    </location>
</feature>
<dbReference type="Gene3D" id="3.40.50.300">
    <property type="entry name" value="P-loop containing nucleotide triphosphate hydrolases"/>
    <property type="match status" value="1"/>
</dbReference>
<keyword evidence="2" id="KW-0547">Nucleotide-binding</keyword>
<evidence type="ECO:0000259" key="4">
    <source>
        <dbReference type="PROSITE" id="PS50893"/>
    </source>
</evidence>
<dbReference type="SMART" id="SM00382">
    <property type="entry name" value="AAA"/>
    <property type="match status" value="1"/>
</dbReference>
<dbReference type="CDD" id="cd03255">
    <property type="entry name" value="ABC_MJ0796_LolCDE_FtsE"/>
    <property type="match status" value="1"/>
</dbReference>
<keyword evidence="1" id="KW-0813">Transport</keyword>
<dbReference type="OrthoDB" id="9802264at2"/>
<dbReference type="RefSeq" id="WP_074757848.1">
    <property type="nucleotide sequence ID" value="NZ_FOGJ01000024.1"/>
</dbReference>
<dbReference type="GO" id="GO:0016887">
    <property type="term" value="F:ATP hydrolysis activity"/>
    <property type="evidence" value="ECO:0007669"/>
    <property type="project" value="InterPro"/>
</dbReference>
<evidence type="ECO:0000256" key="2">
    <source>
        <dbReference type="ARBA" id="ARBA00022741"/>
    </source>
</evidence>
<dbReference type="Pfam" id="PF00005">
    <property type="entry name" value="ABC_tran"/>
    <property type="match status" value="1"/>
</dbReference>
<dbReference type="GO" id="GO:0005524">
    <property type="term" value="F:ATP binding"/>
    <property type="evidence" value="ECO:0007669"/>
    <property type="project" value="UniProtKB-KW"/>
</dbReference>
<dbReference type="GO" id="GO:0005886">
    <property type="term" value="C:plasma membrane"/>
    <property type="evidence" value="ECO:0007669"/>
    <property type="project" value="TreeGrafter"/>
</dbReference>
<dbReference type="InterPro" id="IPR003439">
    <property type="entry name" value="ABC_transporter-like_ATP-bd"/>
</dbReference>
<dbReference type="Proteomes" id="UP000182584">
    <property type="component" value="Unassembled WGS sequence"/>
</dbReference>
<name>A0A1H9VPU6_BUTFI</name>
<dbReference type="InterPro" id="IPR017911">
    <property type="entry name" value="MacB-like_ATP-bd"/>
</dbReference>
<dbReference type="InterPro" id="IPR027417">
    <property type="entry name" value="P-loop_NTPase"/>
</dbReference>
<sequence length="249" mass="27253">MIIKAQDISVSYTQNAKKGRKDNVINIIDPVDITIVPGKVTVIFGRSGSGKTTLLSVLAGLLKPSEGTVLYDDIDIYKQKDDIFSEFRNQIIGFIPQGQSLISGLTVRENILLPTWYRKQNGSVKSGNAALKESSNKNSINISSIRERAADLIDILGLDDRADYLPSQLSGGEIRRCAIARALINDPSVIFADEPTGDLDDHNTKIVFELLRQKARDDAAVVIVTHEEAAYKYADVVYRMNSGALALSA</sequence>